<name>A0ABV2JP33_9GAMM</name>
<evidence type="ECO:0000256" key="1">
    <source>
        <dbReference type="ARBA" id="ARBA00005254"/>
    </source>
</evidence>
<sequence length="262" mass="28265">MHHLTFDIANDVATITLKHPPQNRIDDQMVDELDEALDAIATSGARAVLLQADGDNFSFGGDIQLWPDAPANELRDRFERYMNVFNRFERLPMPVVAAVQGLCFGGGFELVLRADVIFAGDGATFGHPEQTLGIVTLLGGIYRVAERAGRARASEWAMTSKPISASEMKQGGVVNRVIADGDLAREARAFVEDLARGPTRAYAAHKALLRVWAVGGISAADEAMFDIAMPLFATSDVQAGIKSAVEAFKAGKPRPVLHFSGQ</sequence>
<dbReference type="SUPFAM" id="SSF52096">
    <property type="entry name" value="ClpP/crotonase"/>
    <property type="match status" value="1"/>
</dbReference>
<dbReference type="InterPro" id="IPR001753">
    <property type="entry name" value="Enoyl-CoA_hydra/iso"/>
</dbReference>
<dbReference type="Pfam" id="PF00378">
    <property type="entry name" value="ECH_1"/>
    <property type="match status" value="1"/>
</dbReference>
<evidence type="ECO:0000313" key="4">
    <source>
        <dbReference type="Proteomes" id="UP001549184"/>
    </source>
</evidence>
<dbReference type="Gene3D" id="3.90.226.10">
    <property type="entry name" value="2-enoyl-CoA Hydratase, Chain A, domain 1"/>
    <property type="match status" value="1"/>
</dbReference>
<organism evidence="3 4">
    <name type="scientific">Dyella japonica</name>
    <dbReference type="NCBI Taxonomy" id="231455"/>
    <lineage>
        <taxon>Bacteria</taxon>
        <taxon>Pseudomonadati</taxon>
        <taxon>Pseudomonadota</taxon>
        <taxon>Gammaproteobacteria</taxon>
        <taxon>Lysobacterales</taxon>
        <taxon>Rhodanobacteraceae</taxon>
        <taxon>Dyella</taxon>
    </lineage>
</organism>
<dbReference type="EMBL" id="JBEPMU010000001">
    <property type="protein sequence ID" value="MET3650577.1"/>
    <property type="molecule type" value="Genomic_DNA"/>
</dbReference>
<dbReference type="PANTHER" id="PTHR11941:SF54">
    <property type="entry name" value="ENOYL-COA HYDRATASE, MITOCHONDRIAL"/>
    <property type="match status" value="1"/>
</dbReference>
<accession>A0ABV2JP33</accession>
<dbReference type="PROSITE" id="PS00166">
    <property type="entry name" value="ENOYL_COA_HYDRATASE"/>
    <property type="match status" value="1"/>
</dbReference>
<reference evidence="3 4" key="1">
    <citation type="submission" date="2024-06" db="EMBL/GenBank/DDBJ databases">
        <title>Sorghum-associated microbial communities from plants grown in Nebraska, USA.</title>
        <authorList>
            <person name="Schachtman D."/>
        </authorList>
    </citation>
    <scope>NUCLEOTIDE SEQUENCE [LARGE SCALE GENOMIC DNA]</scope>
    <source>
        <strain evidence="3 4">1073</strain>
    </source>
</reference>
<gene>
    <name evidence="3" type="ORF">ABIC75_000279</name>
</gene>
<dbReference type="Proteomes" id="UP001549184">
    <property type="component" value="Unassembled WGS sequence"/>
</dbReference>
<dbReference type="CDD" id="cd06558">
    <property type="entry name" value="crotonase-like"/>
    <property type="match status" value="1"/>
</dbReference>
<dbReference type="InterPro" id="IPR029045">
    <property type="entry name" value="ClpP/crotonase-like_dom_sf"/>
</dbReference>
<protein>
    <submittedName>
        <fullName evidence="3">Enoyl-CoA hydratase/carnithine racemase</fullName>
    </submittedName>
</protein>
<dbReference type="RefSeq" id="WP_354012074.1">
    <property type="nucleotide sequence ID" value="NZ_JBEPMU010000001.1"/>
</dbReference>
<dbReference type="InterPro" id="IPR018376">
    <property type="entry name" value="Enoyl-CoA_hyd/isom_CS"/>
</dbReference>
<comment type="similarity">
    <text evidence="1 2">Belongs to the enoyl-CoA hydratase/isomerase family.</text>
</comment>
<proteinExistence type="inferred from homology"/>
<evidence type="ECO:0000313" key="3">
    <source>
        <dbReference type="EMBL" id="MET3650577.1"/>
    </source>
</evidence>
<keyword evidence="4" id="KW-1185">Reference proteome</keyword>
<dbReference type="PANTHER" id="PTHR11941">
    <property type="entry name" value="ENOYL-COA HYDRATASE-RELATED"/>
    <property type="match status" value="1"/>
</dbReference>
<comment type="caution">
    <text evidence="3">The sequence shown here is derived from an EMBL/GenBank/DDBJ whole genome shotgun (WGS) entry which is preliminary data.</text>
</comment>
<evidence type="ECO:0000256" key="2">
    <source>
        <dbReference type="RuleBase" id="RU003707"/>
    </source>
</evidence>